<feature type="compositionally biased region" description="Low complexity" evidence="6">
    <location>
        <begin position="703"/>
        <end position="712"/>
    </location>
</feature>
<evidence type="ECO:0000256" key="5">
    <source>
        <dbReference type="ARBA" id="ARBA00038109"/>
    </source>
</evidence>
<feature type="transmembrane region" description="Helical" evidence="7">
    <location>
        <begin position="268"/>
        <end position="289"/>
    </location>
</feature>
<feature type="transmembrane region" description="Helical" evidence="7">
    <location>
        <begin position="301"/>
        <end position="323"/>
    </location>
</feature>
<dbReference type="GeneID" id="54299862"/>
<dbReference type="GO" id="GO:0071467">
    <property type="term" value="P:cellular response to pH"/>
    <property type="evidence" value="ECO:0007669"/>
    <property type="project" value="TreeGrafter"/>
</dbReference>
<evidence type="ECO:0000313" key="8">
    <source>
        <dbReference type="EMBL" id="KAF2138650.1"/>
    </source>
</evidence>
<protein>
    <submittedName>
        <fullName evidence="8">Uncharacterized protein</fullName>
    </submittedName>
</protein>
<feature type="compositionally biased region" description="Basic and acidic residues" evidence="6">
    <location>
        <begin position="549"/>
        <end position="567"/>
    </location>
</feature>
<dbReference type="PANTHER" id="PTHR35779">
    <property type="entry name" value="PH-RESPONSE REGULATOR PROTEIN PALH/RIM21"/>
    <property type="match status" value="1"/>
</dbReference>
<proteinExistence type="inferred from homology"/>
<dbReference type="EMBL" id="ML995495">
    <property type="protein sequence ID" value="KAF2138650.1"/>
    <property type="molecule type" value="Genomic_DNA"/>
</dbReference>
<feature type="transmembrane region" description="Helical" evidence="7">
    <location>
        <begin position="229"/>
        <end position="248"/>
    </location>
</feature>
<dbReference type="OrthoDB" id="5393256at2759"/>
<evidence type="ECO:0000256" key="1">
    <source>
        <dbReference type="ARBA" id="ARBA00004141"/>
    </source>
</evidence>
<dbReference type="AlphaFoldDB" id="A0A6A6B3L6"/>
<feature type="compositionally biased region" description="Low complexity" evidence="6">
    <location>
        <begin position="738"/>
        <end position="747"/>
    </location>
</feature>
<feature type="compositionally biased region" description="Polar residues" evidence="6">
    <location>
        <begin position="418"/>
        <end position="428"/>
    </location>
</feature>
<evidence type="ECO:0000256" key="6">
    <source>
        <dbReference type="SAM" id="MobiDB-lite"/>
    </source>
</evidence>
<evidence type="ECO:0000256" key="4">
    <source>
        <dbReference type="ARBA" id="ARBA00023136"/>
    </source>
</evidence>
<dbReference type="Pfam" id="PF08733">
    <property type="entry name" value="PalH"/>
    <property type="match status" value="1"/>
</dbReference>
<keyword evidence="4 7" id="KW-0472">Membrane</keyword>
<feature type="transmembrane region" description="Helical" evidence="7">
    <location>
        <begin position="92"/>
        <end position="111"/>
    </location>
</feature>
<dbReference type="InterPro" id="IPR014844">
    <property type="entry name" value="PalH"/>
</dbReference>
<feature type="compositionally biased region" description="Low complexity" evidence="6">
    <location>
        <begin position="600"/>
        <end position="616"/>
    </location>
</feature>
<feature type="transmembrane region" description="Helical" evidence="7">
    <location>
        <begin position="132"/>
        <end position="149"/>
    </location>
</feature>
<evidence type="ECO:0000256" key="3">
    <source>
        <dbReference type="ARBA" id="ARBA00022989"/>
    </source>
</evidence>
<feature type="compositionally biased region" description="Low complexity" evidence="6">
    <location>
        <begin position="482"/>
        <end position="496"/>
    </location>
</feature>
<reference evidence="8" key="1">
    <citation type="journal article" date="2020" name="Stud. Mycol.">
        <title>101 Dothideomycetes genomes: a test case for predicting lifestyles and emergence of pathogens.</title>
        <authorList>
            <person name="Haridas S."/>
            <person name="Albert R."/>
            <person name="Binder M."/>
            <person name="Bloem J."/>
            <person name="Labutti K."/>
            <person name="Salamov A."/>
            <person name="Andreopoulos B."/>
            <person name="Baker S."/>
            <person name="Barry K."/>
            <person name="Bills G."/>
            <person name="Bluhm B."/>
            <person name="Cannon C."/>
            <person name="Castanera R."/>
            <person name="Culley D."/>
            <person name="Daum C."/>
            <person name="Ezra D."/>
            <person name="Gonzalez J."/>
            <person name="Henrissat B."/>
            <person name="Kuo A."/>
            <person name="Liang C."/>
            <person name="Lipzen A."/>
            <person name="Lutzoni F."/>
            <person name="Magnuson J."/>
            <person name="Mondo S."/>
            <person name="Nolan M."/>
            <person name="Ohm R."/>
            <person name="Pangilinan J."/>
            <person name="Park H.-J."/>
            <person name="Ramirez L."/>
            <person name="Alfaro M."/>
            <person name="Sun H."/>
            <person name="Tritt A."/>
            <person name="Yoshinaga Y."/>
            <person name="Zwiers L.-H."/>
            <person name="Turgeon B."/>
            <person name="Goodwin S."/>
            <person name="Spatafora J."/>
            <person name="Crous P."/>
            <person name="Grigoriev I."/>
        </authorList>
    </citation>
    <scope>NUCLEOTIDE SEQUENCE</scope>
    <source>
        <strain evidence="8">CBS 121167</strain>
    </source>
</reference>
<dbReference type="Proteomes" id="UP000799438">
    <property type="component" value="Unassembled WGS sequence"/>
</dbReference>
<dbReference type="GO" id="GO:0005886">
    <property type="term" value="C:plasma membrane"/>
    <property type="evidence" value="ECO:0007669"/>
    <property type="project" value="TreeGrafter"/>
</dbReference>
<evidence type="ECO:0000256" key="7">
    <source>
        <dbReference type="SAM" id="Phobius"/>
    </source>
</evidence>
<evidence type="ECO:0000256" key="2">
    <source>
        <dbReference type="ARBA" id="ARBA00022692"/>
    </source>
</evidence>
<dbReference type="RefSeq" id="XP_033394363.1">
    <property type="nucleotide sequence ID" value="XM_033542365.1"/>
</dbReference>
<keyword evidence="2 7" id="KW-0812">Transmembrane</keyword>
<feature type="region of interest" description="Disordered" evidence="6">
    <location>
        <begin position="402"/>
        <end position="504"/>
    </location>
</feature>
<keyword evidence="9" id="KW-1185">Reference proteome</keyword>
<feature type="region of interest" description="Disordered" evidence="6">
    <location>
        <begin position="703"/>
        <end position="773"/>
    </location>
</feature>
<accession>A0A6A6B3L6</accession>
<feature type="region of interest" description="Disordered" evidence="6">
    <location>
        <begin position="600"/>
        <end position="630"/>
    </location>
</feature>
<keyword evidence="3 7" id="KW-1133">Transmembrane helix</keyword>
<organism evidence="8 9">
    <name type="scientific">Aplosporella prunicola CBS 121167</name>
    <dbReference type="NCBI Taxonomy" id="1176127"/>
    <lineage>
        <taxon>Eukaryota</taxon>
        <taxon>Fungi</taxon>
        <taxon>Dikarya</taxon>
        <taxon>Ascomycota</taxon>
        <taxon>Pezizomycotina</taxon>
        <taxon>Dothideomycetes</taxon>
        <taxon>Dothideomycetes incertae sedis</taxon>
        <taxon>Botryosphaeriales</taxon>
        <taxon>Aplosporellaceae</taxon>
        <taxon>Aplosporella</taxon>
    </lineage>
</organism>
<evidence type="ECO:0000313" key="9">
    <source>
        <dbReference type="Proteomes" id="UP000799438"/>
    </source>
</evidence>
<sequence>MPTRRRRDDDDDDSDAAAASATTVTPDTIDMLCTPYALPSGGVLTLGPSSTITLTADALFSPHCTAYDGPIRDITDVVDLQDPFHASVTPQVYATGAATVVSWMLVIMLLITPRTFFVGGAGGRSGLMGRRGMIGGASGGASVIGVGSRPWLQKVAALTVAVSMTIATADTFRVAKQQYENGYMDADDIRREVVGGLEIKISRVISDVFLLLAQVQTLIRLFPRHKEKVIIKWVGFALIILDMAFSSVNNFEGNDIGRPAHFKDAIPALAYLFELALSMLYAAWVLYYALTKRRYAFYHKLMYNISLVALLSVIAILTPIIFFATDISNYTVAGWGDYFRWVGAAAASVIVWEWVERIEALEREDKKDGILGREIFDGDEMLDVTPSAEINWPGLQRVRQLRDDRRSGGGGGSGVYASGTSTMGSGVSQRPFRMRQQQQQQQQYEDGRFIPLGPVHSNADGDTRRGSGPAGSLDTRGFPGSPTTATPARPAPIATPVSRTDSASVDSTVYAVRYHSVADATPRQQQPPTPAGQGPDHIRFDLGPSRSKQAQDHDGPADLERQQRGGPERANNALWRALARPFKRRRTTPPPEILGARIIEPAAAPSTATTTTTTGETAEDSPGGGDRPERRELRQAAQNYAWWDVKGRMGAMAGEVGEVLLERTAAGRLRSNNNDAQQPITVIPAQPRGGRAWSPDALTALSVSAASSPARSSQREERGEGDGDSEVEWGMGGRDLATTPQQQRTTPAVSSPLAREAEGGDNRFSGGGGAEAR</sequence>
<comment type="similarity">
    <text evidence="5">Belongs to the palH/RIM21 family.</text>
</comment>
<name>A0A6A6B3L6_9PEZI</name>
<dbReference type="PANTHER" id="PTHR35779:SF1">
    <property type="entry name" value="PH-RESPONSE REGULATOR PROTEIN PALH_RIM21"/>
    <property type="match status" value="1"/>
</dbReference>
<feature type="region of interest" description="Disordered" evidence="6">
    <location>
        <begin position="1"/>
        <end position="20"/>
    </location>
</feature>
<feature type="region of interest" description="Disordered" evidence="6">
    <location>
        <begin position="517"/>
        <end position="571"/>
    </location>
</feature>
<comment type="subcellular location">
    <subcellularLocation>
        <location evidence="1">Membrane</location>
        <topology evidence="1">Multi-pass membrane protein</topology>
    </subcellularLocation>
</comment>
<gene>
    <name evidence="8" type="ORF">K452DRAFT_300748</name>
</gene>